<protein>
    <submittedName>
        <fullName evidence="1">Uncharacterized protein</fullName>
    </submittedName>
</protein>
<proteinExistence type="predicted"/>
<evidence type="ECO:0000313" key="2">
    <source>
        <dbReference type="Proteomes" id="UP000887013"/>
    </source>
</evidence>
<organism evidence="1 2">
    <name type="scientific">Nephila pilipes</name>
    <name type="common">Giant wood spider</name>
    <name type="synonym">Nephila maculata</name>
    <dbReference type="NCBI Taxonomy" id="299642"/>
    <lineage>
        <taxon>Eukaryota</taxon>
        <taxon>Metazoa</taxon>
        <taxon>Ecdysozoa</taxon>
        <taxon>Arthropoda</taxon>
        <taxon>Chelicerata</taxon>
        <taxon>Arachnida</taxon>
        <taxon>Araneae</taxon>
        <taxon>Araneomorphae</taxon>
        <taxon>Entelegynae</taxon>
        <taxon>Araneoidea</taxon>
        <taxon>Nephilidae</taxon>
        <taxon>Nephila</taxon>
    </lineage>
</organism>
<gene>
    <name evidence="1" type="ORF">NPIL_187261</name>
</gene>
<dbReference type="EMBL" id="BMAW01009047">
    <property type="protein sequence ID" value="GFT11834.1"/>
    <property type="molecule type" value="Genomic_DNA"/>
</dbReference>
<evidence type="ECO:0000313" key="1">
    <source>
        <dbReference type="EMBL" id="GFT11834.1"/>
    </source>
</evidence>
<accession>A0A8X6NGE9</accession>
<comment type="caution">
    <text evidence="1">The sequence shown here is derived from an EMBL/GenBank/DDBJ whole genome shotgun (WGS) entry which is preliminary data.</text>
</comment>
<sequence>MCLVKYRQKNVETICHKINEPNSSDNTVLANQSTFNKFYLQTIVVRISNNGLDPFVSLIIESGSTKSNNLQIQILKIGLKSIGKETVPHVPFRGIGKIKRYNSYKMQVSSLDRKNDKEN</sequence>
<dbReference type="Proteomes" id="UP000887013">
    <property type="component" value="Unassembled WGS sequence"/>
</dbReference>
<keyword evidence="2" id="KW-1185">Reference proteome</keyword>
<dbReference type="AlphaFoldDB" id="A0A8X6NGE9"/>
<reference evidence="1" key="1">
    <citation type="submission" date="2020-08" db="EMBL/GenBank/DDBJ databases">
        <title>Multicomponent nature underlies the extraordinary mechanical properties of spider dragline silk.</title>
        <authorList>
            <person name="Kono N."/>
            <person name="Nakamura H."/>
            <person name="Mori M."/>
            <person name="Yoshida Y."/>
            <person name="Ohtoshi R."/>
            <person name="Malay A.D."/>
            <person name="Moran D.A.P."/>
            <person name="Tomita M."/>
            <person name="Numata K."/>
            <person name="Arakawa K."/>
        </authorList>
    </citation>
    <scope>NUCLEOTIDE SEQUENCE</scope>
</reference>
<name>A0A8X6NGE9_NEPPI</name>
<dbReference type="OrthoDB" id="6431397at2759"/>